<organism evidence="2 3">
    <name type="scientific">Zingiber officinale</name>
    <name type="common">Ginger</name>
    <name type="synonym">Amomum zingiber</name>
    <dbReference type="NCBI Taxonomy" id="94328"/>
    <lineage>
        <taxon>Eukaryota</taxon>
        <taxon>Viridiplantae</taxon>
        <taxon>Streptophyta</taxon>
        <taxon>Embryophyta</taxon>
        <taxon>Tracheophyta</taxon>
        <taxon>Spermatophyta</taxon>
        <taxon>Magnoliopsida</taxon>
        <taxon>Liliopsida</taxon>
        <taxon>Zingiberales</taxon>
        <taxon>Zingiberaceae</taxon>
        <taxon>Zingiber</taxon>
    </lineage>
</organism>
<keyword evidence="3" id="KW-1185">Reference proteome</keyword>
<feature type="region of interest" description="Disordered" evidence="1">
    <location>
        <begin position="28"/>
        <end position="65"/>
    </location>
</feature>
<dbReference type="Proteomes" id="UP000734854">
    <property type="component" value="Unassembled WGS sequence"/>
</dbReference>
<sequence length="65" mass="7676">MDSFRLRAQRRRRSPQRHCYLSLFYRSSPSRVLPSPSLRRPTNTPTMAPALALRKRPTGIRRRTP</sequence>
<comment type="caution">
    <text evidence="2">The sequence shown here is derived from an EMBL/GenBank/DDBJ whole genome shotgun (WGS) entry which is preliminary data.</text>
</comment>
<evidence type="ECO:0000313" key="3">
    <source>
        <dbReference type="Proteomes" id="UP000734854"/>
    </source>
</evidence>
<gene>
    <name evidence="2" type="ORF">ZIOFF_026317</name>
</gene>
<evidence type="ECO:0000313" key="2">
    <source>
        <dbReference type="EMBL" id="KAG6515883.1"/>
    </source>
</evidence>
<name>A0A8J5LKE4_ZINOF</name>
<reference evidence="2 3" key="1">
    <citation type="submission" date="2020-08" db="EMBL/GenBank/DDBJ databases">
        <title>Plant Genome Project.</title>
        <authorList>
            <person name="Zhang R.-G."/>
        </authorList>
    </citation>
    <scope>NUCLEOTIDE SEQUENCE [LARGE SCALE GENOMIC DNA]</scope>
    <source>
        <tissue evidence="2">Rhizome</tissue>
    </source>
</reference>
<accession>A0A8J5LKE4</accession>
<protein>
    <submittedName>
        <fullName evidence="2">Uncharacterized protein</fullName>
    </submittedName>
</protein>
<dbReference type="EMBL" id="JACMSC010000007">
    <property type="protein sequence ID" value="KAG6515883.1"/>
    <property type="molecule type" value="Genomic_DNA"/>
</dbReference>
<evidence type="ECO:0000256" key="1">
    <source>
        <dbReference type="SAM" id="MobiDB-lite"/>
    </source>
</evidence>
<feature type="compositionally biased region" description="Low complexity" evidence="1">
    <location>
        <begin position="28"/>
        <end position="41"/>
    </location>
</feature>
<dbReference type="AlphaFoldDB" id="A0A8J5LKE4"/>
<feature type="compositionally biased region" description="Basic residues" evidence="1">
    <location>
        <begin position="53"/>
        <end position="65"/>
    </location>
</feature>
<proteinExistence type="predicted"/>